<evidence type="ECO:0000256" key="1">
    <source>
        <dbReference type="SAM" id="MobiDB-lite"/>
    </source>
</evidence>
<sequence length="156" mass="18024">MTPLGTPPFALQPRGHFSEGYGKKDAGRLRPRYLGSMRRGMLNSGMKELWKAVTSWLKGSPVFDWNRAFHLDIFGTFFFLHLKFKANQFNGLKEMIRLSHFAHRERSFSTGNFIQLIIGRRRHAIACLATATVVKRNGYVTDIPFRARIVPRLRML</sequence>
<organism evidence="2 3">
    <name type="scientific">Caerostris extrusa</name>
    <name type="common">Bark spider</name>
    <name type="synonym">Caerostris bankana</name>
    <dbReference type="NCBI Taxonomy" id="172846"/>
    <lineage>
        <taxon>Eukaryota</taxon>
        <taxon>Metazoa</taxon>
        <taxon>Ecdysozoa</taxon>
        <taxon>Arthropoda</taxon>
        <taxon>Chelicerata</taxon>
        <taxon>Arachnida</taxon>
        <taxon>Araneae</taxon>
        <taxon>Araneomorphae</taxon>
        <taxon>Entelegynae</taxon>
        <taxon>Araneoidea</taxon>
        <taxon>Araneidae</taxon>
        <taxon>Caerostris</taxon>
    </lineage>
</organism>
<evidence type="ECO:0000313" key="3">
    <source>
        <dbReference type="Proteomes" id="UP001054945"/>
    </source>
</evidence>
<evidence type="ECO:0000313" key="2">
    <source>
        <dbReference type="EMBL" id="GIZ01042.1"/>
    </source>
</evidence>
<protein>
    <submittedName>
        <fullName evidence="2">Uncharacterized protein</fullName>
    </submittedName>
</protein>
<feature type="region of interest" description="Disordered" evidence="1">
    <location>
        <begin position="1"/>
        <end position="23"/>
    </location>
</feature>
<comment type="caution">
    <text evidence="2">The sequence shown here is derived from an EMBL/GenBank/DDBJ whole genome shotgun (WGS) entry which is preliminary data.</text>
</comment>
<dbReference type="EMBL" id="BPLR01018620">
    <property type="protein sequence ID" value="GIZ01042.1"/>
    <property type="molecule type" value="Genomic_DNA"/>
</dbReference>
<proteinExistence type="predicted"/>
<dbReference type="AlphaFoldDB" id="A0AAV4Y4F3"/>
<name>A0AAV4Y4F3_CAEEX</name>
<gene>
    <name evidence="2" type="ORF">CEXT_531341</name>
</gene>
<accession>A0AAV4Y4F3</accession>
<keyword evidence="3" id="KW-1185">Reference proteome</keyword>
<dbReference type="Proteomes" id="UP001054945">
    <property type="component" value="Unassembled WGS sequence"/>
</dbReference>
<reference evidence="2 3" key="1">
    <citation type="submission" date="2021-06" db="EMBL/GenBank/DDBJ databases">
        <title>Caerostris extrusa draft genome.</title>
        <authorList>
            <person name="Kono N."/>
            <person name="Arakawa K."/>
        </authorList>
    </citation>
    <scope>NUCLEOTIDE SEQUENCE [LARGE SCALE GENOMIC DNA]</scope>
</reference>